<feature type="transmembrane region" description="Helical" evidence="1">
    <location>
        <begin position="15"/>
        <end position="36"/>
    </location>
</feature>
<dbReference type="AlphaFoldDB" id="A0A0R2SEI8"/>
<evidence type="ECO:0000313" key="3">
    <source>
        <dbReference type="Proteomes" id="UP000051934"/>
    </source>
</evidence>
<evidence type="ECO:0008006" key="4">
    <source>
        <dbReference type="Google" id="ProtNLM"/>
    </source>
</evidence>
<evidence type="ECO:0000256" key="1">
    <source>
        <dbReference type="SAM" id="Phobius"/>
    </source>
</evidence>
<organism evidence="2 3">
    <name type="scientific">OM182 bacterium BACL3 MAG-120507-bin80</name>
    <dbReference type="NCBI Taxonomy" id="1655577"/>
    <lineage>
        <taxon>Bacteria</taxon>
        <taxon>Pseudomonadati</taxon>
        <taxon>Pseudomonadota</taxon>
        <taxon>Gammaproteobacteria</taxon>
        <taxon>OMG group</taxon>
        <taxon>OM182 clade</taxon>
    </lineage>
</organism>
<accession>A0A0R2SEI8</accession>
<sequence length="336" mass="36857">MNRESLDRFLPGRRLAMAALGLLAAFVIAIGIYWSIAPAAFNVNEVTARRLANTDSAQVIGSTSAATLIEIAETLLEKPGGFLSNDIMPPGLYLDNIPNWEFGVLVQVRDFSRAFREDFSRSQSQSTEDADLIIAEPKFNFTNDSWLFPASESQYKEAIAALNSYLLRMVDADQSDAQFYARADNLASWLSNVESRLGSLSQRLSASVLQQRANTDMAGDPSATQSTPARAEVAVKTPWLEIDDVFFEARGATWALLHFLRAAEVDFAQVLDDKNAGASLDQIIRELEASQRSLGFPMVLNGSGFGMFANHSLTMANYVSRANAAIIDLRRLLSQG</sequence>
<evidence type="ECO:0000313" key="2">
    <source>
        <dbReference type="EMBL" id="KRO70906.1"/>
    </source>
</evidence>
<gene>
    <name evidence="2" type="ORF">ABR69_02985</name>
</gene>
<dbReference type="EMBL" id="LIBB01000278">
    <property type="protein sequence ID" value="KRO70906.1"/>
    <property type="molecule type" value="Genomic_DNA"/>
</dbReference>
<dbReference type="InterPro" id="IPR016936">
    <property type="entry name" value="UCP029693"/>
</dbReference>
<comment type="caution">
    <text evidence="2">The sequence shown here is derived from an EMBL/GenBank/DDBJ whole genome shotgun (WGS) entry which is preliminary data.</text>
</comment>
<dbReference type="PIRSF" id="PIRSF029693">
    <property type="entry name" value="UCP029693"/>
    <property type="match status" value="1"/>
</dbReference>
<protein>
    <recommendedName>
        <fullName evidence="4">DUF2333 domain-containing protein</fullName>
    </recommendedName>
</protein>
<keyword evidence="1" id="KW-0812">Transmembrane</keyword>
<reference evidence="2 3" key="1">
    <citation type="submission" date="2015-10" db="EMBL/GenBank/DDBJ databases">
        <title>Metagenome-Assembled Genomes uncover a global brackish microbiome.</title>
        <authorList>
            <person name="Hugerth L.W."/>
            <person name="Larsson J."/>
            <person name="Alneberg J."/>
            <person name="Lindh M.V."/>
            <person name="Legrand C."/>
            <person name="Pinhassi J."/>
            <person name="Andersson A.F."/>
        </authorList>
    </citation>
    <scope>NUCLEOTIDE SEQUENCE [LARGE SCALE GENOMIC DNA]</scope>
    <source>
        <strain evidence="2">BACL4 MAG-120507-bin80</strain>
    </source>
</reference>
<dbReference type="Pfam" id="PF10095">
    <property type="entry name" value="DUF2333"/>
    <property type="match status" value="1"/>
</dbReference>
<name>A0A0R2SEI8_9GAMM</name>
<keyword evidence="1" id="KW-1133">Transmembrane helix</keyword>
<dbReference type="Proteomes" id="UP000051934">
    <property type="component" value="Unassembled WGS sequence"/>
</dbReference>
<keyword evidence="1" id="KW-0472">Membrane</keyword>
<proteinExistence type="predicted"/>